<dbReference type="PANTHER" id="PTHR11011:SF45">
    <property type="entry name" value="FATTY ACYL-COA REDUCTASE CG8306-RELATED"/>
    <property type="match status" value="1"/>
</dbReference>
<accession>A0A0F6Q1I3</accession>
<dbReference type="PANTHER" id="PTHR11011">
    <property type="entry name" value="MALE STERILITY PROTEIN 2-RELATED"/>
    <property type="match status" value="1"/>
</dbReference>
<reference evidence="2" key="1">
    <citation type="submission" date="2014-11" db="EMBL/GenBank/DDBJ databases">
        <title>Identification and comparison of genes expressed in the sex pheromone glands of two Helicoverpa species reveal different biosynthesis pathways.</title>
        <authorList>
            <person name="Li Z."/>
        </authorList>
    </citation>
    <scope>NUCLEOTIDE SEQUENCE</scope>
</reference>
<evidence type="ECO:0000313" key="2">
    <source>
        <dbReference type="EMBL" id="AKD01764.1"/>
    </source>
</evidence>
<dbReference type="GO" id="GO:0035336">
    <property type="term" value="P:long-chain fatty-acyl-CoA metabolic process"/>
    <property type="evidence" value="ECO:0007669"/>
    <property type="project" value="TreeGrafter"/>
</dbReference>
<dbReference type="GO" id="GO:0005777">
    <property type="term" value="C:peroxisome"/>
    <property type="evidence" value="ECO:0007669"/>
    <property type="project" value="TreeGrafter"/>
</dbReference>
<sequence>MSVIAAARAKKSSDVQVYNCTSSAENPIIWSNVHKYFNREMVARGKNEIPYPHVIYLKSKPLMNIGTFILQTTPAQIADMWLKITGREPKYTETLSKVLKVRDGYEFFTANSWVMKAERARELYSSLSPEDRAEFPCDVTQIVWSEYMRDYCRGILKYITPRTNGK</sequence>
<name>A0A0F6Q1I3_HELAM</name>
<dbReference type="OrthoDB" id="429813at2759"/>
<dbReference type="Pfam" id="PF03015">
    <property type="entry name" value="Sterile"/>
    <property type="match status" value="1"/>
</dbReference>
<organism evidence="2">
    <name type="scientific">Helicoverpa armigera</name>
    <name type="common">Cotton bollworm</name>
    <name type="synonym">Heliothis armigera</name>
    <dbReference type="NCBI Taxonomy" id="29058"/>
    <lineage>
        <taxon>Eukaryota</taxon>
        <taxon>Metazoa</taxon>
        <taxon>Ecdysozoa</taxon>
        <taxon>Arthropoda</taxon>
        <taxon>Hexapoda</taxon>
        <taxon>Insecta</taxon>
        <taxon>Pterygota</taxon>
        <taxon>Neoptera</taxon>
        <taxon>Endopterygota</taxon>
        <taxon>Lepidoptera</taxon>
        <taxon>Glossata</taxon>
        <taxon>Ditrysia</taxon>
        <taxon>Noctuoidea</taxon>
        <taxon>Noctuidae</taxon>
        <taxon>Heliothinae</taxon>
        <taxon>Helicoverpa</taxon>
    </lineage>
</organism>
<feature type="domain" description="Fatty acyl-CoA reductase C-terminal" evidence="1">
    <location>
        <begin position="71"/>
        <end position="159"/>
    </location>
</feature>
<dbReference type="GO" id="GO:0080019">
    <property type="term" value="F:alcohol-forming very long-chain fatty acyl-CoA reductase activity"/>
    <property type="evidence" value="ECO:0007669"/>
    <property type="project" value="InterPro"/>
</dbReference>
<feature type="non-terminal residue" evidence="2">
    <location>
        <position position="1"/>
    </location>
</feature>
<dbReference type="EMBL" id="KP237911">
    <property type="protein sequence ID" value="AKD01764.1"/>
    <property type="molecule type" value="mRNA"/>
</dbReference>
<proteinExistence type="evidence at transcript level"/>
<dbReference type="InterPro" id="IPR026055">
    <property type="entry name" value="FAR"/>
</dbReference>
<dbReference type="AlphaFoldDB" id="A0A0F6Q1I3"/>
<dbReference type="InterPro" id="IPR033640">
    <property type="entry name" value="FAR_C"/>
</dbReference>
<evidence type="ECO:0000259" key="1">
    <source>
        <dbReference type="Pfam" id="PF03015"/>
    </source>
</evidence>
<protein>
    <submittedName>
        <fullName evidence="2">Fatty acyl-CoA reductase 3</fullName>
    </submittedName>
</protein>
<dbReference type="CDD" id="cd09071">
    <property type="entry name" value="FAR_C"/>
    <property type="match status" value="1"/>
</dbReference>